<feature type="compositionally biased region" description="Polar residues" evidence="1">
    <location>
        <begin position="210"/>
        <end position="219"/>
    </location>
</feature>
<evidence type="ECO:0000313" key="2">
    <source>
        <dbReference type="EnsemblPlants" id="Kaladp0089s0010.1.v1.1"/>
    </source>
</evidence>
<reference evidence="2" key="1">
    <citation type="submission" date="2021-01" db="UniProtKB">
        <authorList>
            <consortium name="EnsemblPlants"/>
        </authorList>
    </citation>
    <scope>IDENTIFICATION</scope>
</reference>
<sequence>MAEALMRDGETSSEISQITVESDVMVDDQGGATSSILEYPALESMPTKWTNEKHCLYLKSMEESFVNQLHCSMGLLKGQAEMYGSSRQYKTLRDGCWKTVGLSKYRNVSDSNTESRALMANPWIRHFRRTGKHQALETTISRDFGASPDEEIESKAELSRGLDTESKQVVNALSRHDSVGSNTEMSDQNFISSDEVIKSIGIRRAKRQKTSTTGNSDSDQVVPFKDFSTTGSS</sequence>
<feature type="region of interest" description="Disordered" evidence="1">
    <location>
        <begin position="143"/>
        <end position="163"/>
    </location>
</feature>
<feature type="compositionally biased region" description="Basic and acidic residues" evidence="1">
    <location>
        <begin position="153"/>
        <end position="163"/>
    </location>
</feature>
<dbReference type="AlphaFoldDB" id="A0A7N0UWV7"/>
<evidence type="ECO:0000256" key="1">
    <source>
        <dbReference type="SAM" id="MobiDB-lite"/>
    </source>
</evidence>
<accession>A0A7N0UWV7</accession>
<dbReference type="PANTHER" id="PTHR33676">
    <property type="entry name" value="COLD REGULATED PROTEIN 27"/>
    <property type="match status" value="1"/>
</dbReference>
<dbReference type="Proteomes" id="UP000594263">
    <property type="component" value="Unplaced"/>
</dbReference>
<dbReference type="Gramene" id="Kaladp0089s0010.1.v1.1">
    <property type="protein sequence ID" value="Kaladp0089s0010.1.v1.1"/>
    <property type="gene ID" value="Kaladp0089s0010.v1.1"/>
</dbReference>
<keyword evidence="3" id="KW-1185">Reference proteome</keyword>
<name>A0A7N0UWV7_KALFE</name>
<dbReference type="EnsemblPlants" id="Kaladp0089s0010.1.v1.1">
    <property type="protein sequence ID" value="Kaladp0089s0010.1.v1.1"/>
    <property type="gene ID" value="Kaladp0089s0010.v1.1"/>
</dbReference>
<feature type="region of interest" description="Disordered" evidence="1">
    <location>
        <begin position="202"/>
        <end position="233"/>
    </location>
</feature>
<protein>
    <submittedName>
        <fullName evidence="2">Uncharacterized protein</fullName>
    </submittedName>
</protein>
<dbReference type="InterPro" id="IPR044678">
    <property type="entry name" value="COR27/28"/>
</dbReference>
<organism evidence="2 3">
    <name type="scientific">Kalanchoe fedtschenkoi</name>
    <name type="common">Lavender scallops</name>
    <name type="synonym">South American air plant</name>
    <dbReference type="NCBI Taxonomy" id="63787"/>
    <lineage>
        <taxon>Eukaryota</taxon>
        <taxon>Viridiplantae</taxon>
        <taxon>Streptophyta</taxon>
        <taxon>Embryophyta</taxon>
        <taxon>Tracheophyta</taxon>
        <taxon>Spermatophyta</taxon>
        <taxon>Magnoliopsida</taxon>
        <taxon>eudicotyledons</taxon>
        <taxon>Gunneridae</taxon>
        <taxon>Pentapetalae</taxon>
        <taxon>Saxifragales</taxon>
        <taxon>Crassulaceae</taxon>
        <taxon>Kalanchoe</taxon>
    </lineage>
</organism>
<evidence type="ECO:0000313" key="3">
    <source>
        <dbReference type="Proteomes" id="UP000594263"/>
    </source>
</evidence>
<dbReference type="GO" id="GO:0009409">
    <property type="term" value="P:response to cold"/>
    <property type="evidence" value="ECO:0007669"/>
    <property type="project" value="InterPro"/>
</dbReference>
<dbReference type="PANTHER" id="PTHR33676:SF3">
    <property type="entry name" value="COLD-REGULATED PROTEIN 27"/>
    <property type="match status" value="1"/>
</dbReference>
<proteinExistence type="predicted"/>
<dbReference type="OMA" id="MSDQNFI"/>
<dbReference type="GO" id="GO:0042752">
    <property type="term" value="P:regulation of circadian rhythm"/>
    <property type="evidence" value="ECO:0007669"/>
    <property type="project" value="InterPro"/>
</dbReference>